<evidence type="ECO:0000256" key="1">
    <source>
        <dbReference type="SAM" id="SignalP"/>
    </source>
</evidence>
<comment type="caution">
    <text evidence="2">The sequence shown here is derived from an EMBL/GenBank/DDBJ whole genome shotgun (WGS) entry which is preliminary data.</text>
</comment>
<evidence type="ECO:0000313" key="3">
    <source>
        <dbReference type="Proteomes" id="UP001150266"/>
    </source>
</evidence>
<keyword evidence="1" id="KW-0732">Signal</keyword>
<protein>
    <submittedName>
        <fullName evidence="2">Uncharacterized protein</fullName>
    </submittedName>
</protein>
<name>A0A9W9AL05_9AGAR</name>
<dbReference type="AlphaFoldDB" id="A0A9W9AL05"/>
<accession>A0A9W9AL05</accession>
<sequence length="183" mass="20471">MQFRHPCIGLNASFIFILALASLVYVTAAPVQNADVSNAESSSPLAAKVFFLTNKRHTPDQGQAQDIRTIIDTEIKKDFPSTTNVTFVPENATPWFENAEAQFWIQWNDSLRTGGRLIYYIDKVAISIGKTRNAPSIDLPSGYEYRGPIAIPLQNPPPQKLKENVKPKLRLDTSRIYKGYIGC</sequence>
<dbReference type="EMBL" id="JAOTPV010000003">
    <property type="protein sequence ID" value="KAJ4485195.1"/>
    <property type="molecule type" value="Genomic_DNA"/>
</dbReference>
<proteinExistence type="predicted"/>
<gene>
    <name evidence="2" type="ORF">J3R30DRAFT_3401052</name>
</gene>
<keyword evidence="3" id="KW-1185">Reference proteome</keyword>
<feature type="signal peptide" evidence="1">
    <location>
        <begin position="1"/>
        <end position="28"/>
    </location>
</feature>
<reference evidence="2" key="1">
    <citation type="submission" date="2022-08" db="EMBL/GenBank/DDBJ databases">
        <title>A Global Phylogenomic Analysis of the Shiitake Genus Lentinula.</title>
        <authorList>
            <consortium name="DOE Joint Genome Institute"/>
            <person name="Sierra-Patev S."/>
            <person name="Min B."/>
            <person name="Naranjo-Ortiz M."/>
            <person name="Looney B."/>
            <person name="Konkel Z."/>
            <person name="Slot J.C."/>
            <person name="Sakamoto Y."/>
            <person name="Steenwyk J.L."/>
            <person name="Rokas A."/>
            <person name="Carro J."/>
            <person name="Camarero S."/>
            <person name="Ferreira P."/>
            <person name="Molpeceres G."/>
            <person name="Ruiz-Duenas F.J."/>
            <person name="Serrano A."/>
            <person name="Henrissat B."/>
            <person name="Drula E."/>
            <person name="Hughes K.W."/>
            <person name="Mata J.L."/>
            <person name="Ishikawa N.K."/>
            <person name="Vargas-Isla R."/>
            <person name="Ushijima S."/>
            <person name="Smith C.A."/>
            <person name="Ahrendt S."/>
            <person name="Andreopoulos W."/>
            <person name="He G."/>
            <person name="Labutti K."/>
            <person name="Lipzen A."/>
            <person name="Ng V."/>
            <person name="Riley R."/>
            <person name="Sandor L."/>
            <person name="Barry K."/>
            <person name="Martinez A.T."/>
            <person name="Xiao Y."/>
            <person name="Gibbons J.G."/>
            <person name="Terashima K."/>
            <person name="Grigoriev I.V."/>
            <person name="Hibbett D.S."/>
        </authorList>
    </citation>
    <scope>NUCLEOTIDE SEQUENCE</scope>
    <source>
        <strain evidence="2">JLM2183</strain>
    </source>
</reference>
<feature type="chain" id="PRO_5040844161" evidence="1">
    <location>
        <begin position="29"/>
        <end position="183"/>
    </location>
</feature>
<evidence type="ECO:0000313" key="2">
    <source>
        <dbReference type="EMBL" id="KAJ4485195.1"/>
    </source>
</evidence>
<organism evidence="2 3">
    <name type="scientific">Lentinula aciculospora</name>
    <dbReference type="NCBI Taxonomy" id="153920"/>
    <lineage>
        <taxon>Eukaryota</taxon>
        <taxon>Fungi</taxon>
        <taxon>Dikarya</taxon>
        <taxon>Basidiomycota</taxon>
        <taxon>Agaricomycotina</taxon>
        <taxon>Agaricomycetes</taxon>
        <taxon>Agaricomycetidae</taxon>
        <taxon>Agaricales</taxon>
        <taxon>Marasmiineae</taxon>
        <taxon>Omphalotaceae</taxon>
        <taxon>Lentinula</taxon>
    </lineage>
</organism>
<dbReference type="Proteomes" id="UP001150266">
    <property type="component" value="Unassembled WGS sequence"/>
</dbReference>